<dbReference type="AlphaFoldDB" id="A0A2K5CD01"/>
<dbReference type="GO" id="GO:0000978">
    <property type="term" value="F:RNA polymerase II cis-regulatory region sequence-specific DNA binding"/>
    <property type="evidence" value="ECO:0007669"/>
    <property type="project" value="TreeGrafter"/>
</dbReference>
<feature type="compositionally biased region" description="Basic and acidic residues" evidence="4">
    <location>
        <begin position="202"/>
        <end position="215"/>
    </location>
</feature>
<feature type="region of interest" description="Disordered" evidence="4">
    <location>
        <begin position="1"/>
        <end position="25"/>
    </location>
</feature>
<dbReference type="PANTHER" id="PTHR19212:SF5">
    <property type="entry name" value="LEUCINE-RICH REPEAT FLIGHTLESS-INTERACTING PROTEIN 1"/>
    <property type="match status" value="1"/>
</dbReference>
<feature type="region of interest" description="Disordered" evidence="4">
    <location>
        <begin position="171"/>
        <end position="222"/>
    </location>
</feature>
<keyword evidence="6" id="KW-1185">Reference proteome</keyword>
<dbReference type="Pfam" id="PF09738">
    <property type="entry name" value="LRRFIP"/>
    <property type="match status" value="3"/>
</dbReference>
<feature type="region of interest" description="Disordered" evidence="4">
    <location>
        <begin position="83"/>
        <end position="117"/>
    </location>
</feature>
<reference evidence="5" key="1">
    <citation type="submission" date="2025-08" db="UniProtKB">
        <authorList>
            <consortium name="Ensembl"/>
        </authorList>
    </citation>
    <scope>IDENTIFICATION</scope>
</reference>
<evidence type="ECO:0000313" key="6">
    <source>
        <dbReference type="Proteomes" id="UP000233020"/>
    </source>
</evidence>
<feature type="compositionally biased region" description="Low complexity" evidence="4">
    <location>
        <begin position="185"/>
        <end position="199"/>
    </location>
</feature>
<comment type="similarity">
    <text evidence="1">Belongs to the LRRFIP family.</text>
</comment>
<dbReference type="Gene3D" id="1.20.5.4090">
    <property type="match status" value="1"/>
</dbReference>
<dbReference type="Ensembl" id="ENSANAT00000024264.1">
    <property type="protein sequence ID" value="ENSANAP00000006494.1"/>
    <property type="gene ID" value="ENSANAG00000021311.1"/>
</dbReference>
<dbReference type="Proteomes" id="UP000233020">
    <property type="component" value="Unplaced"/>
</dbReference>
<organism evidence="5 6">
    <name type="scientific">Aotus nancymaae</name>
    <name type="common">Ma's night monkey</name>
    <dbReference type="NCBI Taxonomy" id="37293"/>
    <lineage>
        <taxon>Eukaryota</taxon>
        <taxon>Metazoa</taxon>
        <taxon>Chordata</taxon>
        <taxon>Craniata</taxon>
        <taxon>Vertebrata</taxon>
        <taxon>Euteleostomi</taxon>
        <taxon>Mammalia</taxon>
        <taxon>Eutheria</taxon>
        <taxon>Euarchontoglires</taxon>
        <taxon>Primates</taxon>
        <taxon>Haplorrhini</taxon>
        <taxon>Platyrrhini</taxon>
        <taxon>Aotidae</taxon>
        <taxon>Aotus</taxon>
    </lineage>
</organism>
<dbReference type="GeneTree" id="ENSGT00530000063564"/>
<protein>
    <recommendedName>
        <fullName evidence="7">LRR binding FLII interacting protein 1</fullName>
    </recommendedName>
</protein>
<evidence type="ECO:0000256" key="2">
    <source>
        <dbReference type="ARBA" id="ARBA00023054"/>
    </source>
</evidence>
<evidence type="ECO:0008006" key="7">
    <source>
        <dbReference type="Google" id="ProtNLM"/>
    </source>
</evidence>
<name>A0A2K5CD01_AOTNA</name>
<evidence type="ECO:0000256" key="4">
    <source>
        <dbReference type="SAM" id="MobiDB-lite"/>
    </source>
</evidence>
<evidence type="ECO:0000256" key="3">
    <source>
        <dbReference type="SAM" id="Coils"/>
    </source>
</evidence>
<evidence type="ECO:0000256" key="1">
    <source>
        <dbReference type="ARBA" id="ARBA00008275"/>
    </source>
</evidence>
<feature type="coiled-coil region" evidence="3">
    <location>
        <begin position="532"/>
        <end position="601"/>
    </location>
</feature>
<accession>A0A2K5CD01</accession>
<reference evidence="5" key="2">
    <citation type="submission" date="2025-09" db="UniProtKB">
        <authorList>
            <consortium name="Ensembl"/>
        </authorList>
    </citation>
    <scope>IDENTIFICATION</scope>
</reference>
<evidence type="ECO:0000313" key="5">
    <source>
        <dbReference type="Ensembl" id="ENSANAP00000006494.1"/>
    </source>
</evidence>
<keyword evidence="2 3" id="KW-0175">Coiled coil</keyword>
<dbReference type="PANTHER" id="PTHR19212">
    <property type="entry name" value="LEUCINE RICH REPEAT IN FLII INTERACTING PROTEIN"/>
    <property type="match status" value="1"/>
</dbReference>
<sequence length="629" mass="72041">MQWHPQGCGSQALPNRERLHAGTTRQAQIARAEARLAAKRAARAEAREIRMKELERQQKEVMLGKYYGLDTKWGDIEQWMEDSERYSRRSRRNTSASDEDERMSVGSRGSLRSQPDLEYGGPYAWTNGYDGELYGSQSLNRRSGRPSCLYSAARPSGSYWVRALPTPLPHAPSHCPSEYSSHLNSSSRASSRASSARASPVVEERPEKDFTEKGSRNMPGLSAATLASLGGTSSRRGSGDTSISIDTEASIREIKELNELKDQIQDVEGKYMQGLKEMKDSLAEVEEKYKKAMVSNAQLDNEKTNFMYQVDTLKDMLLELEEQLAESRRQYEEKNKEFEREKHAHSILQFQFAEVKEALKQREEMLEEIRQLQQKQASSIREISDLQETIEWKDKKIGALERQKEFFDSIRSERDDLREEVVMLKEELKKHGIILDSEIATNGETSDTLNNVGYQGPTRMTKEELNALKSTGDGTLDIRLKKLIDERECLLEQIKKLRGQLEERQKIGKLDNLRSEDDVLENGTDMHVMDLQRDANRQISDLKFKLAKSEQEITALEQNVIRLESQVSRYKSAAENAEKIEDELKAEKRKLQRELRSALTKQKSRVSNGHLVKRLEKMKANRSALLSQQ</sequence>
<dbReference type="InterPro" id="IPR019139">
    <property type="entry name" value="LRRFIP1/2"/>
</dbReference>
<proteinExistence type="inferred from homology"/>
<dbReference type="FunFam" id="1.20.5.4090:FF:000001">
    <property type="entry name" value="leucine-rich repeat flightless-interacting protein 2 isoform X1"/>
    <property type="match status" value="1"/>
</dbReference>
<feature type="coiled-coil region" evidence="3">
    <location>
        <begin position="250"/>
        <end position="427"/>
    </location>
</feature>
<dbReference type="GO" id="GO:0000981">
    <property type="term" value="F:DNA-binding transcription factor activity, RNA polymerase II-specific"/>
    <property type="evidence" value="ECO:0007669"/>
    <property type="project" value="TreeGrafter"/>
</dbReference>
<feature type="coiled-coil region" evidence="3">
    <location>
        <begin position="480"/>
        <end position="507"/>
    </location>
</feature>